<protein>
    <submittedName>
        <fullName evidence="5">tRNA-binding protein</fullName>
    </submittedName>
</protein>
<name>A0A4R6R562_9BURK</name>
<evidence type="ECO:0000256" key="1">
    <source>
        <dbReference type="ARBA" id="ARBA00022555"/>
    </source>
</evidence>
<dbReference type="NCBIfam" id="NF007494">
    <property type="entry name" value="PRK10089.1-3"/>
    <property type="match status" value="1"/>
</dbReference>
<dbReference type="FunFam" id="2.40.50.140:FF:000165">
    <property type="entry name" value="Chaperone CsaA"/>
    <property type="match status" value="1"/>
</dbReference>
<evidence type="ECO:0000313" key="6">
    <source>
        <dbReference type="Proteomes" id="UP000294593"/>
    </source>
</evidence>
<keyword evidence="1 3" id="KW-0820">tRNA-binding</keyword>
<dbReference type="AlphaFoldDB" id="A0A4R6R562"/>
<dbReference type="InterPro" id="IPR002547">
    <property type="entry name" value="tRNA-bd_dom"/>
</dbReference>
<reference evidence="5 6" key="1">
    <citation type="submission" date="2019-03" db="EMBL/GenBank/DDBJ databases">
        <title>Genomic Encyclopedia of Type Strains, Phase IV (KMG-IV): sequencing the most valuable type-strain genomes for metagenomic binning, comparative biology and taxonomic classification.</title>
        <authorList>
            <person name="Goeker M."/>
        </authorList>
    </citation>
    <scope>NUCLEOTIDE SEQUENCE [LARGE SCALE GENOMIC DNA]</scope>
    <source>
        <strain evidence="5 6">DSM 11901</strain>
    </source>
</reference>
<dbReference type="SUPFAM" id="SSF50249">
    <property type="entry name" value="Nucleic acid-binding proteins"/>
    <property type="match status" value="1"/>
</dbReference>
<dbReference type="RefSeq" id="WP_133610971.1">
    <property type="nucleotide sequence ID" value="NZ_SNXW01000011.1"/>
</dbReference>
<dbReference type="Pfam" id="PF01588">
    <property type="entry name" value="tRNA_bind"/>
    <property type="match status" value="1"/>
</dbReference>
<dbReference type="Gene3D" id="2.40.50.140">
    <property type="entry name" value="Nucleic acid-binding proteins"/>
    <property type="match status" value="1"/>
</dbReference>
<dbReference type="OrthoDB" id="9794564at2"/>
<evidence type="ECO:0000313" key="5">
    <source>
        <dbReference type="EMBL" id="TDP80686.1"/>
    </source>
</evidence>
<keyword evidence="6" id="KW-1185">Reference proteome</keyword>
<dbReference type="NCBIfam" id="NF007495">
    <property type="entry name" value="PRK10089.1-4"/>
    <property type="match status" value="1"/>
</dbReference>
<dbReference type="NCBIfam" id="TIGR02222">
    <property type="entry name" value="chap_CsaA"/>
    <property type="match status" value="1"/>
</dbReference>
<dbReference type="CDD" id="cd02798">
    <property type="entry name" value="tRNA_bind_CsaA"/>
    <property type="match status" value="1"/>
</dbReference>
<dbReference type="InterPro" id="IPR051270">
    <property type="entry name" value="Tyrosine-tRNA_ligase_regulator"/>
</dbReference>
<keyword evidence="2 3" id="KW-0694">RNA-binding</keyword>
<feature type="domain" description="TRNA-binding" evidence="4">
    <location>
        <begin position="8"/>
        <end position="112"/>
    </location>
</feature>
<gene>
    <name evidence="5" type="ORF">EV672_11121</name>
</gene>
<evidence type="ECO:0000256" key="2">
    <source>
        <dbReference type="ARBA" id="ARBA00022884"/>
    </source>
</evidence>
<proteinExistence type="predicted"/>
<dbReference type="NCBIfam" id="NF007493">
    <property type="entry name" value="PRK10089.1-2"/>
    <property type="match status" value="1"/>
</dbReference>
<dbReference type="PANTHER" id="PTHR11586">
    <property type="entry name" value="TRNA-AMINOACYLATION COFACTOR ARC1 FAMILY MEMBER"/>
    <property type="match status" value="1"/>
</dbReference>
<evidence type="ECO:0000256" key="3">
    <source>
        <dbReference type="PROSITE-ProRule" id="PRU00209"/>
    </source>
</evidence>
<accession>A0A4R6R562</accession>
<dbReference type="PANTHER" id="PTHR11586:SF37">
    <property type="entry name" value="TRNA-BINDING DOMAIN-CONTAINING PROTEIN"/>
    <property type="match status" value="1"/>
</dbReference>
<dbReference type="GO" id="GO:0000049">
    <property type="term" value="F:tRNA binding"/>
    <property type="evidence" value="ECO:0007669"/>
    <property type="project" value="UniProtKB-UniRule"/>
</dbReference>
<evidence type="ECO:0000259" key="4">
    <source>
        <dbReference type="PROSITE" id="PS50886"/>
    </source>
</evidence>
<dbReference type="EMBL" id="SNXW01000011">
    <property type="protein sequence ID" value="TDP80686.1"/>
    <property type="molecule type" value="Genomic_DNA"/>
</dbReference>
<sequence length="112" mass="12158">MQAIEWADFAKVELRVGRIVTAEHFPEARKPAYKLLIDFGPDIGTRKSSAQITALYQPAHLLGKLVVAVVNFPAKQIGPIMSECLVTGFHNAEGHVTLCVPEHGVPLGTKLS</sequence>
<organism evidence="5 6">
    <name type="scientific">Aquabacterium commune</name>
    <dbReference type="NCBI Taxonomy" id="70586"/>
    <lineage>
        <taxon>Bacteria</taxon>
        <taxon>Pseudomonadati</taxon>
        <taxon>Pseudomonadota</taxon>
        <taxon>Betaproteobacteria</taxon>
        <taxon>Burkholderiales</taxon>
        <taxon>Aquabacterium</taxon>
    </lineage>
</organism>
<dbReference type="PROSITE" id="PS50886">
    <property type="entry name" value="TRBD"/>
    <property type="match status" value="1"/>
</dbReference>
<dbReference type="InterPro" id="IPR008231">
    <property type="entry name" value="CsaA"/>
</dbReference>
<dbReference type="Proteomes" id="UP000294593">
    <property type="component" value="Unassembled WGS sequence"/>
</dbReference>
<comment type="caution">
    <text evidence="5">The sequence shown here is derived from an EMBL/GenBank/DDBJ whole genome shotgun (WGS) entry which is preliminary data.</text>
</comment>
<dbReference type="InterPro" id="IPR012340">
    <property type="entry name" value="NA-bd_OB-fold"/>
</dbReference>